<dbReference type="Proteomes" id="UP001562357">
    <property type="component" value="Unassembled WGS sequence"/>
</dbReference>
<dbReference type="PROSITE" id="PS50075">
    <property type="entry name" value="CARRIER"/>
    <property type="match status" value="1"/>
</dbReference>
<evidence type="ECO:0000313" key="15">
    <source>
        <dbReference type="Proteomes" id="UP001562357"/>
    </source>
</evidence>
<dbReference type="SMART" id="SM00827">
    <property type="entry name" value="PKS_AT"/>
    <property type="match status" value="1"/>
</dbReference>
<feature type="region of interest" description="N-terminal hotdog fold" evidence="9">
    <location>
        <begin position="925"/>
        <end position="1062"/>
    </location>
</feature>
<feature type="active site" description="Proton donor; for dehydratase activity" evidence="9">
    <location>
        <position position="1156"/>
    </location>
</feature>
<evidence type="ECO:0000256" key="5">
    <source>
        <dbReference type="ARBA" id="ARBA00022857"/>
    </source>
</evidence>
<dbReference type="Pfam" id="PF23297">
    <property type="entry name" value="ACP_SdgA_C"/>
    <property type="match status" value="1"/>
</dbReference>
<evidence type="ECO:0000313" key="14">
    <source>
        <dbReference type="EMBL" id="GAB0138172.1"/>
    </source>
</evidence>
<dbReference type="Pfam" id="PF21089">
    <property type="entry name" value="PKS_DH_N"/>
    <property type="match status" value="1"/>
</dbReference>
<comment type="pathway">
    <text evidence="1">Secondary metabolite biosynthesis.</text>
</comment>
<reference evidence="15" key="1">
    <citation type="submission" date="2024-06" db="EMBL/GenBank/DDBJ databases">
        <title>Draft Genome Sequences of Epichloe bromicola Strains Isolated from Elymus ciliaris.</title>
        <authorList>
            <consortium name="Epichloe bromicola genome sequencing consortium"/>
            <person name="Miura A."/>
            <person name="Imano S."/>
            <person name="Ashida A."/>
            <person name="Sato I."/>
            <person name="Chiba S."/>
            <person name="Tanaka A."/>
            <person name="Camagna M."/>
            <person name="Takemoto D."/>
        </authorList>
    </citation>
    <scope>NUCLEOTIDE SEQUENCE [LARGE SCALE GENOMIC DNA]</scope>
    <source>
        <strain evidence="15">DP</strain>
    </source>
</reference>
<dbReference type="SMART" id="SM00829">
    <property type="entry name" value="PKS_ER"/>
    <property type="match status" value="1"/>
</dbReference>
<keyword evidence="15" id="KW-1185">Reference proteome</keyword>
<dbReference type="InterPro" id="IPR014043">
    <property type="entry name" value="Acyl_transferase_dom"/>
</dbReference>
<dbReference type="CDD" id="cd05195">
    <property type="entry name" value="enoyl_red"/>
    <property type="match status" value="1"/>
</dbReference>
<dbReference type="InterPro" id="IPR011032">
    <property type="entry name" value="GroES-like_sf"/>
</dbReference>
<evidence type="ECO:0000256" key="7">
    <source>
        <dbReference type="ARBA" id="ARBA00023268"/>
    </source>
</evidence>
<evidence type="ECO:0000259" key="12">
    <source>
        <dbReference type="PROSITE" id="PS52004"/>
    </source>
</evidence>
<dbReference type="Gene3D" id="3.40.366.10">
    <property type="entry name" value="Malonyl-Coenzyme A Acyl Carrier Protein, domain 2"/>
    <property type="match status" value="1"/>
</dbReference>
<evidence type="ECO:0000256" key="10">
    <source>
        <dbReference type="SAM" id="MobiDB-lite"/>
    </source>
</evidence>
<dbReference type="InterPro" id="IPR020806">
    <property type="entry name" value="PKS_PP-bd"/>
</dbReference>
<name>A0ABQ0CY13_9HYPO</name>
<dbReference type="InterPro" id="IPR013217">
    <property type="entry name" value="Methyltransf_12"/>
</dbReference>
<dbReference type="InterPro" id="IPR013154">
    <property type="entry name" value="ADH-like_N"/>
</dbReference>
<dbReference type="Pfam" id="PF14765">
    <property type="entry name" value="PS-DH"/>
    <property type="match status" value="1"/>
</dbReference>
<keyword evidence="2" id="KW-0596">Phosphopantetheine</keyword>
<dbReference type="SUPFAM" id="SSF53901">
    <property type="entry name" value="Thiolase-like"/>
    <property type="match status" value="1"/>
</dbReference>
<proteinExistence type="predicted"/>
<dbReference type="Pfam" id="PF08242">
    <property type="entry name" value="Methyltransf_12"/>
    <property type="match status" value="1"/>
</dbReference>
<organism evidence="14 15">
    <name type="scientific">Epichloe bromicola</name>
    <dbReference type="NCBI Taxonomy" id="79588"/>
    <lineage>
        <taxon>Eukaryota</taxon>
        <taxon>Fungi</taxon>
        <taxon>Dikarya</taxon>
        <taxon>Ascomycota</taxon>
        <taxon>Pezizomycotina</taxon>
        <taxon>Sordariomycetes</taxon>
        <taxon>Hypocreomycetidae</taxon>
        <taxon>Hypocreales</taxon>
        <taxon>Clavicipitaceae</taxon>
        <taxon>Epichloe</taxon>
    </lineage>
</organism>
<dbReference type="SUPFAM" id="SSF50129">
    <property type="entry name" value="GroES-like"/>
    <property type="match status" value="1"/>
</dbReference>
<keyword evidence="6" id="KW-0560">Oxidoreductase</keyword>
<dbReference type="Gene3D" id="1.10.1200.10">
    <property type="entry name" value="ACP-like"/>
    <property type="match status" value="1"/>
</dbReference>
<evidence type="ECO:0000256" key="2">
    <source>
        <dbReference type="ARBA" id="ARBA00022450"/>
    </source>
</evidence>
<dbReference type="InterPro" id="IPR049551">
    <property type="entry name" value="PKS_DH_C"/>
</dbReference>
<dbReference type="InterPro" id="IPR036736">
    <property type="entry name" value="ACP-like_sf"/>
</dbReference>
<dbReference type="SMART" id="SM00823">
    <property type="entry name" value="PKS_PP"/>
    <property type="match status" value="1"/>
</dbReference>
<dbReference type="PROSITE" id="PS00012">
    <property type="entry name" value="PHOSPHOPANTETHEINE"/>
    <property type="match status" value="1"/>
</dbReference>
<dbReference type="Gene3D" id="3.40.50.720">
    <property type="entry name" value="NAD(P)-binding Rossmann-like Domain"/>
    <property type="match status" value="1"/>
</dbReference>
<dbReference type="InterPro" id="IPR049900">
    <property type="entry name" value="PKS_mFAS_DH"/>
</dbReference>
<dbReference type="PANTHER" id="PTHR43775:SF29">
    <property type="entry name" value="ASPERFURANONE POLYKETIDE SYNTHASE AFOG-RELATED"/>
    <property type="match status" value="1"/>
</dbReference>
<keyword evidence="3" id="KW-0597">Phosphoprotein</keyword>
<dbReference type="SMART" id="SM00826">
    <property type="entry name" value="PKS_DH"/>
    <property type="match status" value="1"/>
</dbReference>
<dbReference type="InterPro" id="IPR020843">
    <property type="entry name" value="ER"/>
</dbReference>
<dbReference type="Gene3D" id="3.40.50.150">
    <property type="entry name" value="Vaccinia Virus protein VP39"/>
    <property type="match status" value="1"/>
</dbReference>
<dbReference type="EMBL" id="BAAFGZ010000369">
    <property type="protein sequence ID" value="GAB0138172.1"/>
    <property type="molecule type" value="Genomic_DNA"/>
</dbReference>
<evidence type="ECO:0000256" key="1">
    <source>
        <dbReference type="ARBA" id="ARBA00005179"/>
    </source>
</evidence>
<dbReference type="SUPFAM" id="SSF55048">
    <property type="entry name" value="Probable ACP-binding domain of malonyl-CoA ACP transacylase"/>
    <property type="match status" value="1"/>
</dbReference>
<dbReference type="Gene3D" id="3.10.129.110">
    <property type="entry name" value="Polyketide synthase dehydratase"/>
    <property type="match status" value="1"/>
</dbReference>
<dbReference type="SMART" id="SM00822">
    <property type="entry name" value="PKS_KR"/>
    <property type="match status" value="1"/>
</dbReference>
<dbReference type="CDD" id="cd00833">
    <property type="entry name" value="PKS"/>
    <property type="match status" value="1"/>
</dbReference>
<dbReference type="SUPFAM" id="SSF52151">
    <property type="entry name" value="FabD/lysophospholipase-like"/>
    <property type="match status" value="1"/>
</dbReference>
<feature type="active site" description="Proton acceptor; for dehydratase activity" evidence="9">
    <location>
        <position position="957"/>
    </location>
</feature>
<dbReference type="Pfam" id="PF08240">
    <property type="entry name" value="ADH_N"/>
    <property type="match status" value="1"/>
</dbReference>
<dbReference type="InterPro" id="IPR020841">
    <property type="entry name" value="PKS_Beta-ketoAc_synthase_dom"/>
</dbReference>
<dbReference type="InterPro" id="IPR057326">
    <property type="entry name" value="KR_dom"/>
</dbReference>
<gene>
    <name evidence="14" type="primary">g6416</name>
    <name evidence="14" type="ORF">EsDP_00006416</name>
</gene>
<comment type="caution">
    <text evidence="14">The sequence shown here is derived from an EMBL/GenBank/DDBJ whole genome shotgun (WGS) entry which is preliminary data.</text>
</comment>
<keyword evidence="4" id="KW-0808">Transferase</keyword>
<feature type="region of interest" description="C-terminal hotdog fold" evidence="9">
    <location>
        <begin position="1091"/>
        <end position="1250"/>
    </location>
</feature>
<dbReference type="SUPFAM" id="SSF47336">
    <property type="entry name" value="ACP-like"/>
    <property type="match status" value="1"/>
</dbReference>
<dbReference type="InterPro" id="IPR049552">
    <property type="entry name" value="PKS_DH_N"/>
</dbReference>
<dbReference type="SMART" id="SM00825">
    <property type="entry name" value="PKS_KS"/>
    <property type="match status" value="1"/>
</dbReference>
<evidence type="ECO:0000259" key="13">
    <source>
        <dbReference type="PROSITE" id="PS52019"/>
    </source>
</evidence>
<evidence type="ECO:0000259" key="11">
    <source>
        <dbReference type="PROSITE" id="PS50075"/>
    </source>
</evidence>
<dbReference type="InterPro" id="IPR006162">
    <property type="entry name" value="Ppantetheine_attach_site"/>
</dbReference>
<dbReference type="PROSITE" id="PS01162">
    <property type="entry name" value="QOR_ZETA_CRYSTAL"/>
    <property type="match status" value="1"/>
</dbReference>
<dbReference type="InterPro" id="IPR001227">
    <property type="entry name" value="Ac_transferase_dom_sf"/>
</dbReference>
<feature type="domain" description="Ketosynthase family 3 (KS3)" evidence="12">
    <location>
        <begin position="3"/>
        <end position="428"/>
    </location>
</feature>
<dbReference type="SUPFAM" id="SSF51735">
    <property type="entry name" value="NAD(P)-binding Rossmann-fold domains"/>
    <property type="match status" value="2"/>
</dbReference>
<dbReference type="Gene3D" id="3.30.70.3290">
    <property type="match status" value="1"/>
</dbReference>
<feature type="region of interest" description="Disordered" evidence="10">
    <location>
        <begin position="1344"/>
        <end position="1367"/>
    </location>
</feature>
<dbReference type="PROSITE" id="PS52019">
    <property type="entry name" value="PKS_MFAS_DH"/>
    <property type="match status" value="1"/>
</dbReference>
<feature type="domain" description="PKS/mFAS DH" evidence="13">
    <location>
        <begin position="925"/>
        <end position="1250"/>
    </location>
</feature>
<dbReference type="Pfam" id="PF13602">
    <property type="entry name" value="ADH_zinc_N_2"/>
    <property type="match status" value="1"/>
</dbReference>
<keyword evidence="5" id="KW-0521">NADP</keyword>
<evidence type="ECO:0000256" key="8">
    <source>
        <dbReference type="ARBA" id="ARBA00023315"/>
    </source>
</evidence>
<feature type="domain" description="Carrier" evidence="11">
    <location>
        <begin position="2474"/>
        <end position="2551"/>
    </location>
</feature>
<dbReference type="Pfam" id="PF02801">
    <property type="entry name" value="Ketoacyl-synt_C"/>
    <property type="match status" value="1"/>
</dbReference>
<dbReference type="Pfam" id="PF00109">
    <property type="entry name" value="ketoacyl-synt"/>
    <property type="match status" value="1"/>
</dbReference>
<accession>A0ABQ0CY13</accession>
<dbReference type="InterPro" id="IPR016039">
    <property type="entry name" value="Thiolase-like"/>
</dbReference>
<dbReference type="InterPro" id="IPR020807">
    <property type="entry name" value="PKS_DH"/>
</dbReference>
<dbReference type="InterPro" id="IPR016036">
    <property type="entry name" value="Malonyl_transacylase_ACP-bd"/>
</dbReference>
<evidence type="ECO:0000256" key="9">
    <source>
        <dbReference type="PROSITE-ProRule" id="PRU01363"/>
    </source>
</evidence>
<dbReference type="InterPro" id="IPR013968">
    <property type="entry name" value="PKS_KR"/>
</dbReference>
<keyword evidence="7" id="KW-0511">Multifunctional enzyme</keyword>
<dbReference type="InterPro" id="IPR002364">
    <property type="entry name" value="Quin_OxRdtase/zeta-crystal_CS"/>
</dbReference>
<evidence type="ECO:0000256" key="6">
    <source>
        <dbReference type="ARBA" id="ARBA00023002"/>
    </source>
</evidence>
<dbReference type="InterPro" id="IPR014030">
    <property type="entry name" value="Ketoacyl_synth_N"/>
</dbReference>
<dbReference type="Gene3D" id="3.40.47.10">
    <property type="match status" value="1"/>
</dbReference>
<dbReference type="SUPFAM" id="SSF53335">
    <property type="entry name" value="S-adenosyl-L-methionine-dependent methyltransferases"/>
    <property type="match status" value="1"/>
</dbReference>
<dbReference type="InterPro" id="IPR009081">
    <property type="entry name" value="PP-bd_ACP"/>
</dbReference>
<dbReference type="InterPro" id="IPR032821">
    <property type="entry name" value="PKS_assoc"/>
</dbReference>
<dbReference type="Pfam" id="PF08659">
    <property type="entry name" value="KR"/>
    <property type="match status" value="1"/>
</dbReference>
<dbReference type="InterPro" id="IPR036291">
    <property type="entry name" value="NAD(P)-bd_dom_sf"/>
</dbReference>
<evidence type="ECO:0000256" key="3">
    <source>
        <dbReference type="ARBA" id="ARBA00022553"/>
    </source>
</evidence>
<dbReference type="Pfam" id="PF16197">
    <property type="entry name" value="KAsynt_C_assoc"/>
    <property type="match status" value="1"/>
</dbReference>
<sequence length="2566" mass="280149">MSSADVAIVGMACRFAGDAKSPDAFHEMLQKGKDAWSKIPKSRFNIDAYQHPSRDRHGTMVCEGGYFLDQDVTKWDAPFFSCSASEARAYDPQQRLLLEVAYESLENAGIPVASIANTDAACFVGGFSEDYKAILMRDLHAAPQYAKTGTALSMLSNRVSWFFNLRGPSVTCDTACSSSMTALHLACESIRSEYSPTRCALVGGANLILEPDDQCGLNALGFFSPEGRSFSFDSRANGYARGEGIGMIVIKHLDDALRDGDPIRAVIRGTGLNSDGRTAGITLPSAEAQEMLITNTYRTAGLDPSDTQYVELHGTGTKAGDAAEVRAIANTFTAGRSGPLYCGSVKSRVGHTEASAGVASIIKSVLCLEKGVITPNLNFVKASPRLRLESSGIVVPTSTIAWPHCEVRRCSINNFGFGGTNAHIIIDDAYNYLRLRGKLPARDTRDSIEENTARPRVFVLSAPEQAALSRQRQAHARHLQSRDGACTLPSRLGKTLNERRSIFQWRHAAVASSLDELRALWQDEQSASVKATACPNVAFVFTGQGAQWYGMGRELASFDEFAASVRRSASYLSGMGCSWDAWTELMTPKSESESKLSLPEFSQPLCLVLQIALVDLAEQWGIKPCAVIGHSSGEIAAAYAAGALNQVDCLKIAYYRGLASKMAQTRQPNGSMMAVGLSPRAMEPYLGRTRGAVVLACINGPESVTLAGDKAALQDLEAVFKKEQKFCRLLQVENAYHSPQMLSVRSEYEENIKDISSPRADSSIMFYSTLHGQHIPTSHLTAEYWVENLCSPVQFVAGLDDMMYANVANRQLKTKSKLPSILVELGPHSALAGPVRQYKAARDGLEKLSYLSFLARAQDASVTALRAAGSLWTMGVPVNLSKVNNDAGSATIMVNLPAYQWNHSTSYWLESRQSRNHRLPLFARHDLIGSRLDSCNPLEPVWKNHLRVAELPWLRDHQVQGDVVFPAAGMICSAIEAAKQISEADGSGRDIRGFEIRELSVSEALVIPTDDTGVEISVSMKRRKVGMGSGAGPWYEFSYYSCQGDVFVEHASGLLQIRHSAQANEVDAGKEYREEVLAHHQNWEHKRAACLERVTRSGHYEFCEEQGLCFGKTFQGLRSARKNGLTVAFETKIADTRACMPEFQESDYVVHPATLDSVFQAMMITVPRMEGVEKQVWVPTGAANISISSSISRGYSTVLHGLAESELTGVREMTASVVIKDEQGESDSNSPPAIVIDDFKFTGLGSTHSPKQSTDVAVSKYYSSIAWKPDLSLIDGQALRNMIQIEDEASSHMRHFCSMAHSLVNKMCRLALSKLDLNSDTSTPPHLLKYAQWMRKRCENEDAGLITPPRSLDKPSPPPESPDLTEMHDDFTREYPIDGQLALHVFQSLGAIFAQETTPIATLRQGDMLSKAYRDVYGLHITKQLLQSWFDLKAHKQPSLRVIEIGAGTASTTLPLLQRLGADGSETHRFHQWTFTDISAGWFDSAATALQDWKSHVEYKVLDIDQDPTEQGFEAESYDVVLAVNILHATKKIHSTLQNCKKLLKPGGNLVLGEYTNPNELGNFVFGIMPGWWASEDGRDNGPLLRQSQWDEALLEAGFSGADISLAETDDPIAHRMSMIVSTKPRRETPSSKTVTVVIGPGCSDATKVFASNICRSFRQLGHGAVVQDLGSAVADTSGKTIISLLEYEGAFFENVQETGFEQIKRLLLHSQEVLWVTRSDPVDAPGSPAKRMISGLLRCLKTEDSSRRLYEMHFSHALGTESDSTTASVCQRLCTTWDGFEDDALAEMETEEREGQMCIPRYMPHKAMNDSLSRATQASVTKAEMGPLFQTNRPLKMTIGQPGMLDTLHFVDDDGCAGQLLGEEVEIEVKTCALNFLDIMIAMGQIQRPVLGHEAAGIVRRVGGRTTRLSPGDRVLYIGPGAMRTHIRSHESAVYKLPDSMSLEDGVSIPIAYATAYQSLVKVARVQKGESVLIHAAAGGLGQALIQIAKMLEAEIFCTVGSIAKKKTIVALGVQPDRVFSSRDTSFAKGIKRVTGSRGVDVVVNSLAGEALRQSWRCLAPHGRFIEVGKKDILGNSGLDMQPFVNNTLFAGVNLEDMMVKEPLRCGKLLSKVLRLFEQGAIDLIRPIVVHDFTKAESVFREMQRGSHIGKLVLRATPESRVPILPRAAVPLCLKGDVTYLLVGGLGGLGRAQALFMAENGARHIAFLSRSGSARPEAKALITTLEERGVEAKAFAADVADKAQLQSILDEISKTMPPIRGVIQGAMVLADSLFHRMSYDQWVSATRPKVQGTWNLHQLLPQDLEFFVVLSSLAGIIGSVSQSNYAAGNTFLDALVHYRRQKGMSAHSLDIGVMTGIGYVEEHDDARARTSHLRVTRLGEQQFMHALRCSLAGTVDGNEALPPQLLVGAGSGGIQQAVQSTDADADFYWLRSLAPFAYLRQMDTKSKDATSAAGPGEESEMLHQLTLCKSMDGAVEAAQNLLMSRIAKHISIAAEDISADKPIHTYGVDSLVAVELRNWLSMSLKCELSIFDLTSSAPISDVSKKIACKSQLVPAAAMAQTRDGA</sequence>
<dbReference type="InterPro" id="IPR050091">
    <property type="entry name" value="PKS_NRPS_Biosynth_Enz"/>
</dbReference>
<evidence type="ECO:0000256" key="4">
    <source>
        <dbReference type="ARBA" id="ARBA00022679"/>
    </source>
</evidence>
<dbReference type="Gene3D" id="3.90.180.10">
    <property type="entry name" value="Medium-chain alcohol dehydrogenases, catalytic domain"/>
    <property type="match status" value="1"/>
</dbReference>
<dbReference type="PANTHER" id="PTHR43775">
    <property type="entry name" value="FATTY ACID SYNTHASE"/>
    <property type="match status" value="1"/>
</dbReference>
<dbReference type="InterPro" id="IPR016035">
    <property type="entry name" value="Acyl_Trfase/lysoPLipase"/>
</dbReference>
<protein>
    <submittedName>
        <fullName evidence="14">T1pks</fullName>
    </submittedName>
</protein>
<dbReference type="InterPro" id="IPR042104">
    <property type="entry name" value="PKS_dehydratase_sf"/>
</dbReference>
<keyword evidence="8" id="KW-0012">Acyltransferase</keyword>
<dbReference type="InterPro" id="IPR014031">
    <property type="entry name" value="Ketoacyl_synth_C"/>
</dbReference>
<dbReference type="CDD" id="cd02440">
    <property type="entry name" value="AdoMet_MTases"/>
    <property type="match status" value="1"/>
</dbReference>
<dbReference type="PROSITE" id="PS52004">
    <property type="entry name" value="KS3_2"/>
    <property type="match status" value="1"/>
</dbReference>
<dbReference type="InterPro" id="IPR029063">
    <property type="entry name" value="SAM-dependent_MTases_sf"/>
</dbReference>
<dbReference type="Pfam" id="PF00698">
    <property type="entry name" value="Acyl_transf_1"/>
    <property type="match status" value="1"/>
</dbReference>